<name>A0AAD4FQS2_9GAMM</name>
<dbReference type="EMBL" id="AHBZ03000023">
    <property type="protein sequence ID" value="KAF7767628.1"/>
    <property type="molecule type" value="Genomic_DNA"/>
</dbReference>
<comment type="caution">
    <text evidence="1">The sequence shown here is derived from an EMBL/GenBank/DDBJ whole genome shotgun (WGS) entry which is preliminary data.</text>
</comment>
<proteinExistence type="predicted"/>
<gene>
    <name evidence="1" type="ORF">PCIT_a3682</name>
</gene>
<dbReference type="Proteomes" id="UP000016487">
    <property type="component" value="Unassembled WGS sequence"/>
</dbReference>
<organism evidence="1 2">
    <name type="scientific">Pseudoalteromonas citrea</name>
    <dbReference type="NCBI Taxonomy" id="43655"/>
    <lineage>
        <taxon>Bacteria</taxon>
        <taxon>Pseudomonadati</taxon>
        <taxon>Pseudomonadota</taxon>
        <taxon>Gammaproteobacteria</taxon>
        <taxon>Alteromonadales</taxon>
        <taxon>Pseudoalteromonadaceae</taxon>
        <taxon>Pseudoalteromonas</taxon>
    </lineage>
</organism>
<evidence type="ECO:0000313" key="2">
    <source>
        <dbReference type="Proteomes" id="UP000016487"/>
    </source>
</evidence>
<protein>
    <submittedName>
        <fullName evidence="1">Uncharacterized protein</fullName>
    </submittedName>
</protein>
<accession>A0AAD4FQS2</accession>
<evidence type="ECO:0000313" key="1">
    <source>
        <dbReference type="EMBL" id="KAF7767628.1"/>
    </source>
</evidence>
<dbReference type="AlphaFoldDB" id="A0AAD4FQS2"/>
<reference evidence="1" key="1">
    <citation type="journal article" date="2012" name="J. Bacteriol.">
        <title>Genome sequences of type strains of seven species of the marine bacterium Pseudoalteromonas.</title>
        <authorList>
            <person name="Xie B.B."/>
            <person name="Shu Y.L."/>
            <person name="Qin Q.L."/>
            <person name="Rong J.C."/>
            <person name="Zhang X.Y."/>
            <person name="Chen X.L."/>
            <person name="Shi M."/>
            <person name="He H.L."/>
            <person name="Zhou B.C."/>
            <person name="Zhang Y.Z."/>
        </authorList>
    </citation>
    <scope>NUCLEOTIDE SEQUENCE</scope>
    <source>
        <strain evidence="1">DSM 8771</strain>
    </source>
</reference>
<sequence>MIISDNLRPLIGELRHDTLLISTKNQNDSDNANDYQLCIIYKFFPLSMVIEIKLQIVKQFVSVYLCFRSSGVMFLTMSG</sequence>
<reference evidence="1" key="2">
    <citation type="submission" date="2015-03" db="EMBL/GenBank/DDBJ databases">
        <title>Genome sequence of Pseudoalteromonas citrea.</title>
        <authorList>
            <person name="Xie B.-B."/>
            <person name="Rong J.-C."/>
            <person name="Qin Q.-L."/>
            <person name="Zhang Y.-Z."/>
        </authorList>
    </citation>
    <scope>NUCLEOTIDE SEQUENCE</scope>
    <source>
        <strain evidence="1">DSM 8771</strain>
    </source>
</reference>